<keyword evidence="13 16" id="KW-0460">Magnesium</keyword>
<comment type="subcellular location">
    <subcellularLocation>
        <location evidence="3 16">Cytoplasm</location>
    </subcellularLocation>
</comment>
<evidence type="ECO:0000256" key="11">
    <source>
        <dbReference type="ARBA" id="ARBA00022726"/>
    </source>
</evidence>
<evidence type="ECO:0000256" key="3">
    <source>
        <dbReference type="ARBA" id="ARBA00004496"/>
    </source>
</evidence>
<evidence type="ECO:0000256" key="15">
    <source>
        <dbReference type="ARBA" id="ARBA00049402"/>
    </source>
</evidence>
<keyword evidence="11 16" id="KW-0660">Purine salvage</keyword>
<comment type="caution">
    <text evidence="18">The sequence shown here is derived from an EMBL/GenBank/DDBJ whole genome shotgun (WGS) entry which is preliminary data.</text>
</comment>
<organism evidence="18 19">
    <name type="scientific">Lacticaseibacillus suilingensis</name>
    <dbReference type="NCBI Taxonomy" id="2799577"/>
    <lineage>
        <taxon>Bacteria</taxon>
        <taxon>Bacillati</taxon>
        <taxon>Bacillota</taxon>
        <taxon>Bacilli</taxon>
        <taxon>Lactobacillales</taxon>
        <taxon>Lactobacillaceae</taxon>
        <taxon>Lacticaseibacillus</taxon>
    </lineage>
</organism>
<evidence type="ECO:0000256" key="5">
    <source>
        <dbReference type="ARBA" id="ARBA00004676"/>
    </source>
</evidence>
<keyword evidence="8 16" id="KW-0328">Glycosyltransferase</keyword>
<evidence type="ECO:0000313" key="18">
    <source>
        <dbReference type="EMBL" id="MFD1399821.1"/>
    </source>
</evidence>
<evidence type="ECO:0000256" key="4">
    <source>
        <dbReference type="ARBA" id="ARBA00004669"/>
    </source>
</evidence>
<dbReference type="CDD" id="cd06223">
    <property type="entry name" value="PRTases_typeI"/>
    <property type="match status" value="1"/>
</dbReference>
<dbReference type="GO" id="GO:0016757">
    <property type="term" value="F:glycosyltransferase activity"/>
    <property type="evidence" value="ECO:0007669"/>
    <property type="project" value="UniProtKB-KW"/>
</dbReference>
<keyword evidence="19" id="KW-1185">Reference proteome</keyword>
<keyword evidence="12 16" id="KW-0547">Nucleotide-binding</keyword>
<dbReference type="NCBIfam" id="TIGR01203">
    <property type="entry name" value="HGPRTase"/>
    <property type="match status" value="1"/>
</dbReference>
<protein>
    <recommendedName>
        <fullName evidence="16">Hypoxanthine phosphoribosyltransferase</fullName>
        <ecNumber evidence="16">2.4.2.8</ecNumber>
    </recommendedName>
</protein>
<accession>A0ABW4BIB8</accession>
<reference evidence="19" key="1">
    <citation type="journal article" date="2019" name="Int. J. Syst. Evol. Microbiol.">
        <title>The Global Catalogue of Microorganisms (GCM) 10K type strain sequencing project: providing services to taxonomists for standard genome sequencing and annotation.</title>
        <authorList>
            <consortium name="The Broad Institute Genomics Platform"/>
            <consortium name="The Broad Institute Genome Sequencing Center for Infectious Disease"/>
            <person name="Wu L."/>
            <person name="Ma J."/>
        </authorList>
    </citation>
    <scope>NUCLEOTIDE SEQUENCE [LARGE SCALE GENOMIC DNA]</scope>
    <source>
        <strain evidence="19">CCM 9110</strain>
    </source>
</reference>
<comment type="function">
    <text evidence="2">Purine salvage pathway enzyme that catalyzes the transfer of the ribosyl-5-phosphate group from 5-phospho-alpha-D-ribose 1-diphosphate (PRPP) to the N9 position of the 6-oxopurines hypoxanthine and guanine to form the corresponding ribonucleotides IMP (inosine 5'-monophosphate) and GMP (guanosine 5'-monophosphate), with the release of PPi.</text>
</comment>
<keyword evidence="7 16" id="KW-0963">Cytoplasm</keyword>
<gene>
    <name evidence="18" type="primary">hpt</name>
    <name evidence="18" type="ORF">ACFQ41_10925</name>
</gene>
<proteinExistence type="inferred from homology"/>
<evidence type="ECO:0000256" key="13">
    <source>
        <dbReference type="ARBA" id="ARBA00022842"/>
    </source>
</evidence>
<evidence type="ECO:0000256" key="14">
    <source>
        <dbReference type="ARBA" id="ARBA00048811"/>
    </source>
</evidence>
<dbReference type="InterPro" id="IPR000836">
    <property type="entry name" value="PRTase_dom"/>
</dbReference>
<dbReference type="PANTHER" id="PTHR43340:SF1">
    <property type="entry name" value="HYPOXANTHINE PHOSPHORIBOSYLTRANSFERASE"/>
    <property type="match status" value="1"/>
</dbReference>
<dbReference type="SUPFAM" id="SSF53271">
    <property type="entry name" value="PRTase-like"/>
    <property type="match status" value="1"/>
</dbReference>
<keyword evidence="9 16" id="KW-0808">Transferase</keyword>
<keyword evidence="10 16" id="KW-0479">Metal-binding</keyword>
<dbReference type="EMBL" id="JBHTOA010000041">
    <property type="protein sequence ID" value="MFD1399821.1"/>
    <property type="molecule type" value="Genomic_DNA"/>
</dbReference>
<evidence type="ECO:0000259" key="17">
    <source>
        <dbReference type="Pfam" id="PF00156"/>
    </source>
</evidence>
<dbReference type="RefSeq" id="WP_125579510.1">
    <property type="nucleotide sequence ID" value="NZ_BOLV01000025.1"/>
</dbReference>
<dbReference type="InterPro" id="IPR029057">
    <property type="entry name" value="PRTase-like"/>
</dbReference>
<comment type="similarity">
    <text evidence="6 16">Belongs to the purine/pyrimidine phosphoribosyltransferase family.</text>
</comment>
<dbReference type="PANTHER" id="PTHR43340">
    <property type="entry name" value="HYPOXANTHINE-GUANINE PHOSPHORIBOSYLTRANSFERASE"/>
    <property type="match status" value="1"/>
</dbReference>
<evidence type="ECO:0000256" key="6">
    <source>
        <dbReference type="ARBA" id="ARBA00008391"/>
    </source>
</evidence>
<comment type="pathway">
    <text evidence="4 16">Purine metabolism; IMP biosynthesis via salvage pathway; IMP from hypoxanthine: step 1/1.</text>
</comment>
<evidence type="ECO:0000313" key="19">
    <source>
        <dbReference type="Proteomes" id="UP001597199"/>
    </source>
</evidence>
<dbReference type="Proteomes" id="UP001597199">
    <property type="component" value="Unassembled WGS sequence"/>
</dbReference>
<dbReference type="InterPro" id="IPR005904">
    <property type="entry name" value="Hxn_phspho_trans"/>
</dbReference>
<evidence type="ECO:0000256" key="1">
    <source>
        <dbReference type="ARBA" id="ARBA00001946"/>
    </source>
</evidence>
<comment type="pathway">
    <text evidence="5">Purine metabolism; GMP biosynthesis via salvage pathway; GMP from guanine: step 1/1.</text>
</comment>
<comment type="catalytic activity">
    <reaction evidence="14">
        <text>GMP + diphosphate = guanine + 5-phospho-alpha-D-ribose 1-diphosphate</text>
        <dbReference type="Rhea" id="RHEA:25424"/>
        <dbReference type="ChEBI" id="CHEBI:16235"/>
        <dbReference type="ChEBI" id="CHEBI:33019"/>
        <dbReference type="ChEBI" id="CHEBI:58017"/>
        <dbReference type="ChEBI" id="CHEBI:58115"/>
        <dbReference type="EC" id="2.4.2.8"/>
    </reaction>
    <physiologicalReaction direction="right-to-left" evidence="14">
        <dbReference type="Rhea" id="RHEA:25426"/>
    </physiologicalReaction>
</comment>
<feature type="domain" description="Phosphoribosyltransferase" evidence="17">
    <location>
        <begin position="18"/>
        <end position="159"/>
    </location>
</feature>
<comment type="cofactor">
    <cofactor evidence="1 16">
        <name>Mg(2+)</name>
        <dbReference type="ChEBI" id="CHEBI:18420"/>
    </cofactor>
</comment>
<evidence type="ECO:0000256" key="8">
    <source>
        <dbReference type="ARBA" id="ARBA00022676"/>
    </source>
</evidence>
<evidence type="ECO:0000256" key="12">
    <source>
        <dbReference type="ARBA" id="ARBA00022741"/>
    </source>
</evidence>
<evidence type="ECO:0000256" key="2">
    <source>
        <dbReference type="ARBA" id="ARBA00002049"/>
    </source>
</evidence>
<dbReference type="EC" id="2.4.2.8" evidence="16"/>
<name>A0ABW4BIB8_9LACO</name>
<dbReference type="Pfam" id="PF00156">
    <property type="entry name" value="Pribosyltran"/>
    <property type="match status" value="1"/>
</dbReference>
<dbReference type="Gene3D" id="3.40.50.2020">
    <property type="match status" value="1"/>
</dbReference>
<evidence type="ECO:0000256" key="7">
    <source>
        <dbReference type="ARBA" id="ARBA00022490"/>
    </source>
</evidence>
<dbReference type="InterPro" id="IPR050408">
    <property type="entry name" value="HGPRT"/>
</dbReference>
<comment type="catalytic activity">
    <reaction evidence="15">
        <text>IMP + diphosphate = hypoxanthine + 5-phospho-alpha-D-ribose 1-diphosphate</text>
        <dbReference type="Rhea" id="RHEA:17973"/>
        <dbReference type="ChEBI" id="CHEBI:17368"/>
        <dbReference type="ChEBI" id="CHEBI:33019"/>
        <dbReference type="ChEBI" id="CHEBI:58017"/>
        <dbReference type="ChEBI" id="CHEBI:58053"/>
        <dbReference type="EC" id="2.4.2.8"/>
    </reaction>
    <physiologicalReaction direction="right-to-left" evidence="15">
        <dbReference type="Rhea" id="RHEA:17975"/>
    </physiologicalReaction>
</comment>
<sequence length="179" mass="20253">MNDDILKVLYSKDDIDAITSRLAEQINRDYAGKNPLVICILKGAIMFMTDLVRKIDDYVEIDFMDVSSYGDETESSGEVKVLKDLDTSVAGRDLLIVEDIVDTGRTLSYLIKMFQTRNAASIKICTLMDKPERRIKTVKADYVGTQVPNEFVVGYGLDYAEKYRNLPYIGVLKPAVYQE</sequence>
<evidence type="ECO:0000256" key="16">
    <source>
        <dbReference type="RuleBase" id="RU364099"/>
    </source>
</evidence>
<evidence type="ECO:0000256" key="10">
    <source>
        <dbReference type="ARBA" id="ARBA00022723"/>
    </source>
</evidence>
<evidence type="ECO:0000256" key="9">
    <source>
        <dbReference type="ARBA" id="ARBA00022679"/>
    </source>
</evidence>